<accession>A0A433QK77</accession>
<dbReference type="Proteomes" id="UP000274822">
    <property type="component" value="Unassembled WGS sequence"/>
</dbReference>
<dbReference type="AlphaFoldDB" id="A0A433QK77"/>
<protein>
    <submittedName>
        <fullName evidence="1">Uncharacterized protein</fullName>
    </submittedName>
</protein>
<keyword evidence="2" id="KW-1185">Reference proteome</keyword>
<gene>
    <name evidence="1" type="ORF">BC938DRAFT_479729</name>
</gene>
<comment type="caution">
    <text evidence="1">The sequence shown here is derived from an EMBL/GenBank/DDBJ whole genome shotgun (WGS) entry which is preliminary data.</text>
</comment>
<sequence length="102" mass="11143">EDVTCVLKDAQAISIGVPNHPGVEIIEETRAFVTMLRKAAVQEGSDTDNGSFSFEAASCSEAFEPAALHKSQFHSHKVLQRISSRFSQAALQRLSVTEVRNI</sequence>
<name>A0A433QK77_9FUNG</name>
<reference evidence="1 2" key="1">
    <citation type="journal article" date="2018" name="New Phytol.">
        <title>Phylogenomics of Endogonaceae and evolution of mycorrhizas within Mucoromycota.</title>
        <authorList>
            <person name="Chang Y."/>
            <person name="Desiro A."/>
            <person name="Na H."/>
            <person name="Sandor L."/>
            <person name="Lipzen A."/>
            <person name="Clum A."/>
            <person name="Barry K."/>
            <person name="Grigoriev I.V."/>
            <person name="Martin F.M."/>
            <person name="Stajich J.E."/>
            <person name="Smith M.E."/>
            <person name="Bonito G."/>
            <person name="Spatafora J.W."/>
        </authorList>
    </citation>
    <scope>NUCLEOTIDE SEQUENCE [LARGE SCALE GENOMIC DNA]</scope>
    <source>
        <strain evidence="1 2">AD002</strain>
    </source>
</reference>
<evidence type="ECO:0000313" key="2">
    <source>
        <dbReference type="Proteomes" id="UP000274822"/>
    </source>
</evidence>
<dbReference type="EMBL" id="RBNJ01004161">
    <property type="protein sequence ID" value="RUS30193.1"/>
    <property type="molecule type" value="Genomic_DNA"/>
</dbReference>
<evidence type="ECO:0000313" key="1">
    <source>
        <dbReference type="EMBL" id="RUS30193.1"/>
    </source>
</evidence>
<feature type="non-terminal residue" evidence="1">
    <location>
        <position position="1"/>
    </location>
</feature>
<proteinExistence type="predicted"/>
<organism evidence="1 2">
    <name type="scientific">Jimgerdemannia flammicorona</name>
    <dbReference type="NCBI Taxonomy" id="994334"/>
    <lineage>
        <taxon>Eukaryota</taxon>
        <taxon>Fungi</taxon>
        <taxon>Fungi incertae sedis</taxon>
        <taxon>Mucoromycota</taxon>
        <taxon>Mucoromycotina</taxon>
        <taxon>Endogonomycetes</taxon>
        <taxon>Endogonales</taxon>
        <taxon>Endogonaceae</taxon>
        <taxon>Jimgerdemannia</taxon>
    </lineage>
</organism>